<dbReference type="Proteomes" id="UP000032309">
    <property type="component" value="Unassembled WGS sequence"/>
</dbReference>
<sequence>MPFDALMKAQEESARCRIMFLVGTSAVVQPAASLPFLAKQKRAQIIEINIEKAFPDADYFIMEKAGTFLPMIVEEIKKILIL</sequence>
<evidence type="ECO:0000256" key="2">
    <source>
        <dbReference type="PROSITE-ProRule" id="PRU00236"/>
    </source>
</evidence>
<evidence type="ECO:0000259" key="3">
    <source>
        <dbReference type="PROSITE" id="PS50305"/>
    </source>
</evidence>
<keyword evidence="5" id="KW-1185">Reference proteome</keyword>
<gene>
    <name evidence="4" type="ORF">BROSI_A1651</name>
</gene>
<organism evidence="4 5">
    <name type="scientific">Candidatus Brocadia sinica JPN1</name>
    <dbReference type="NCBI Taxonomy" id="1197129"/>
    <lineage>
        <taxon>Bacteria</taxon>
        <taxon>Pseudomonadati</taxon>
        <taxon>Planctomycetota</taxon>
        <taxon>Candidatus Brocadiia</taxon>
        <taxon>Candidatus Brocadiales</taxon>
        <taxon>Candidatus Brocadiaceae</taxon>
        <taxon>Candidatus Brocadia</taxon>
    </lineage>
</organism>
<comment type="caution">
    <text evidence="4">The sequence shown here is derived from an EMBL/GenBank/DDBJ whole genome shotgun (WGS) entry which is preliminary data.</text>
</comment>
<accession>A0ABQ0JXC6</accession>
<dbReference type="EMBL" id="BAFN01000001">
    <property type="protein sequence ID" value="GAN33134.1"/>
    <property type="molecule type" value="Genomic_DNA"/>
</dbReference>
<evidence type="ECO:0000313" key="4">
    <source>
        <dbReference type="EMBL" id="GAN33134.1"/>
    </source>
</evidence>
<dbReference type="InterPro" id="IPR026590">
    <property type="entry name" value="Ssirtuin_cat_dom"/>
</dbReference>
<keyword evidence="1" id="KW-0520">NAD</keyword>
<evidence type="ECO:0000313" key="5">
    <source>
        <dbReference type="Proteomes" id="UP000032309"/>
    </source>
</evidence>
<reference evidence="5" key="1">
    <citation type="journal article" date="2015" name="Genome Announc.">
        <title>Draft Genome Sequence of an Anaerobic Ammonium-Oxidizing Bacterium, "Candidatus Brocadia sinica".</title>
        <authorList>
            <person name="Oshiki M."/>
            <person name="Shinyako-Hata K."/>
            <person name="Satoh H."/>
            <person name="Okabe S."/>
        </authorList>
    </citation>
    <scope>NUCLEOTIDE SEQUENCE [LARGE SCALE GENOMIC DNA]</scope>
    <source>
        <strain evidence="5">JPN1</strain>
    </source>
</reference>
<name>A0ABQ0JXC6_9BACT</name>
<protein>
    <submittedName>
        <fullName evidence="4">NAD-dependent protein deacetylases SIR2 family</fullName>
    </submittedName>
</protein>
<evidence type="ECO:0000256" key="1">
    <source>
        <dbReference type="ARBA" id="ARBA00023027"/>
    </source>
</evidence>
<comment type="caution">
    <text evidence="2">Lacks conserved residue(s) required for the propagation of feature annotation.</text>
</comment>
<dbReference type="PROSITE" id="PS50305">
    <property type="entry name" value="SIRTUIN"/>
    <property type="match status" value="1"/>
</dbReference>
<dbReference type="RefSeq" id="WP_157842434.1">
    <property type="nucleotide sequence ID" value="NZ_BAFN01000001.1"/>
</dbReference>
<dbReference type="Gene3D" id="3.40.50.1220">
    <property type="entry name" value="TPP-binding domain"/>
    <property type="match status" value="1"/>
</dbReference>
<dbReference type="SUPFAM" id="SSF52467">
    <property type="entry name" value="DHS-like NAD/FAD-binding domain"/>
    <property type="match status" value="1"/>
</dbReference>
<dbReference type="InterPro" id="IPR029035">
    <property type="entry name" value="DHS-like_NAD/FAD-binding_dom"/>
</dbReference>
<feature type="domain" description="Deacetylase sirtuin-type" evidence="3">
    <location>
        <begin position="1"/>
        <end position="79"/>
    </location>
</feature>
<proteinExistence type="predicted"/>